<dbReference type="EMBL" id="VXIS01000059">
    <property type="protein sequence ID" value="KAA8909319.1"/>
    <property type="molecule type" value="Genomic_DNA"/>
</dbReference>
<evidence type="ECO:0000256" key="7">
    <source>
        <dbReference type="ARBA" id="ARBA00022593"/>
    </source>
</evidence>
<evidence type="ECO:0000256" key="17">
    <source>
        <dbReference type="ARBA" id="ARBA00023140"/>
    </source>
</evidence>
<evidence type="ECO:0000256" key="4">
    <source>
        <dbReference type="ARBA" id="ARBA00008704"/>
    </source>
</evidence>
<gene>
    <name evidence="21" type="ORF">FN846DRAFT_942819</name>
</gene>
<dbReference type="PROSITE" id="PS50089">
    <property type="entry name" value="ZF_RING_2"/>
    <property type="match status" value="1"/>
</dbReference>
<dbReference type="GO" id="GO:0016562">
    <property type="term" value="P:protein import into peroxisome matrix, receptor recycling"/>
    <property type="evidence" value="ECO:0007669"/>
    <property type="project" value="UniProtKB-ARBA"/>
</dbReference>
<evidence type="ECO:0000256" key="6">
    <source>
        <dbReference type="ARBA" id="ARBA00022448"/>
    </source>
</evidence>
<dbReference type="AlphaFoldDB" id="A0A5J5F0U5"/>
<keyword evidence="6" id="KW-0813">Transport</keyword>
<dbReference type="InterPro" id="IPR006845">
    <property type="entry name" value="Pex_N"/>
</dbReference>
<organism evidence="21 22">
    <name type="scientific">Sphaerosporella brunnea</name>
    <dbReference type="NCBI Taxonomy" id="1250544"/>
    <lineage>
        <taxon>Eukaryota</taxon>
        <taxon>Fungi</taxon>
        <taxon>Dikarya</taxon>
        <taxon>Ascomycota</taxon>
        <taxon>Pezizomycotina</taxon>
        <taxon>Pezizomycetes</taxon>
        <taxon>Pezizales</taxon>
        <taxon>Pyronemataceae</taxon>
        <taxon>Sphaerosporella</taxon>
    </lineage>
</organism>
<comment type="similarity">
    <text evidence="4">Belongs to the pex2/pex10/pex12 family.</text>
</comment>
<keyword evidence="11 19" id="KW-0863">Zinc-finger</keyword>
<dbReference type="InterPro" id="IPR025654">
    <property type="entry name" value="PEX2/10"/>
</dbReference>
<name>A0A5J5F0U5_9PEZI</name>
<dbReference type="Pfam" id="PF13639">
    <property type="entry name" value="zf-RING_2"/>
    <property type="match status" value="1"/>
</dbReference>
<dbReference type="InParanoid" id="A0A5J5F0U5"/>
<keyword evidence="12" id="KW-0833">Ubl conjugation pathway</keyword>
<keyword evidence="8" id="KW-0808">Transferase</keyword>
<evidence type="ECO:0000313" key="22">
    <source>
        <dbReference type="Proteomes" id="UP000326924"/>
    </source>
</evidence>
<keyword evidence="15" id="KW-1133">Transmembrane helix</keyword>
<dbReference type="GO" id="GO:0008270">
    <property type="term" value="F:zinc ion binding"/>
    <property type="evidence" value="ECO:0007669"/>
    <property type="project" value="UniProtKB-KW"/>
</dbReference>
<dbReference type="Pfam" id="PF04757">
    <property type="entry name" value="Pex2_Pex12"/>
    <property type="match status" value="1"/>
</dbReference>
<comment type="pathway">
    <text evidence="3">Protein modification; protein ubiquitination.</text>
</comment>
<evidence type="ECO:0000256" key="18">
    <source>
        <dbReference type="ARBA" id="ARBA00041230"/>
    </source>
</evidence>
<proteinExistence type="inferred from homology"/>
<keyword evidence="10" id="KW-0479">Metal-binding</keyword>
<keyword evidence="13" id="KW-0862">Zinc</keyword>
<dbReference type="PROSITE" id="PS00518">
    <property type="entry name" value="ZF_RING_1"/>
    <property type="match status" value="1"/>
</dbReference>
<dbReference type="InterPro" id="IPR017907">
    <property type="entry name" value="Znf_RING_CS"/>
</dbReference>
<dbReference type="Proteomes" id="UP000326924">
    <property type="component" value="Unassembled WGS sequence"/>
</dbReference>
<comment type="catalytic activity">
    <reaction evidence="1">
        <text>S-ubiquitinyl-[E2 ubiquitin-conjugating enzyme]-L-cysteine + [acceptor protein]-L-lysine = [E2 ubiquitin-conjugating enzyme]-L-cysteine + N(6)-ubiquitinyl-[acceptor protein]-L-lysine.</text>
        <dbReference type="EC" id="2.3.2.27"/>
    </reaction>
</comment>
<sequence>MSEPEPVIPESSSSPSSFAYPFAAAPDIIRANQKDAYYQGILFDKLSTILRNMYGARVLHKYSLEAKAAAELLYFCLTTLRNTRTLGEEYCDIVHVSSSSQRSPKFQKRAGFVLTTVLMPYVLTKSLPKIRARIRRWLVPAEDEKLSGVKRYLREHLDTITSPENLLAVHLGLFYFSGAYYHVAKRLWGLRYIFTKRLAPHEARQGYEVLGVLLLAQLTTQAYFHVSSTFSNSSALTAEEADISLLPGGENKHPLHEEATGRGKARVDLEDEKQAGYLKGEMVRKCTLCLEDMKDPTATACGHVFCWSCIAEWCRNKPECPLCRQAALVQQLLPLRG</sequence>
<dbReference type="OrthoDB" id="6270329at2759"/>
<evidence type="ECO:0000256" key="8">
    <source>
        <dbReference type="ARBA" id="ARBA00022679"/>
    </source>
</evidence>
<keyword evidence="22" id="KW-1185">Reference proteome</keyword>
<dbReference type="GO" id="GO:0061630">
    <property type="term" value="F:ubiquitin protein ligase activity"/>
    <property type="evidence" value="ECO:0007669"/>
    <property type="project" value="UniProtKB-EC"/>
</dbReference>
<dbReference type="PANTHER" id="PTHR23350">
    <property type="entry name" value="PEROXISOME ASSEMBLY PROTEIN 10"/>
    <property type="match status" value="1"/>
</dbReference>
<evidence type="ECO:0000256" key="3">
    <source>
        <dbReference type="ARBA" id="ARBA00004906"/>
    </source>
</evidence>
<evidence type="ECO:0000256" key="12">
    <source>
        <dbReference type="ARBA" id="ARBA00022786"/>
    </source>
</evidence>
<dbReference type="SMART" id="SM00184">
    <property type="entry name" value="RING"/>
    <property type="match status" value="1"/>
</dbReference>
<keyword evidence="14" id="KW-0653">Protein transport</keyword>
<evidence type="ECO:0000256" key="1">
    <source>
        <dbReference type="ARBA" id="ARBA00000900"/>
    </source>
</evidence>
<evidence type="ECO:0000256" key="15">
    <source>
        <dbReference type="ARBA" id="ARBA00022989"/>
    </source>
</evidence>
<dbReference type="InterPro" id="IPR001841">
    <property type="entry name" value="Znf_RING"/>
</dbReference>
<dbReference type="EC" id="2.3.2.27" evidence="5"/>
<keyword evidence="9" id="KW-0812">Transmembrane</keyword>
<keyword evidence="7" id="KW-0962">Peroxisome biogenesis</keyword>
<evidence type="ECO:0000259" key="20">
    <source>
        <dbReference type="PROSITE" id="PS50089"/>
    </source>
</evidence>
<dbReference type="GO" id="GO:0016567">
    <property type="term" value="P:protein ubiquitination"/>
    <property type="evidence" value="ECO:0007669"/>
    <property type="project" value="UniProtKB-ARBA"/>
</dbReference>
<feature type="domain" description="RING-type" evidence="20">
    <location>
        <begin position="286"/>
        <end position="324"/>
    </location>
</feature>
<dbReference type="FunCoup" id="A0A5J5F0U5">
    <property type="interactions" value="299"/>
</dbReference>
<evidence type="ECO:0000256" key="11">
    <source>
        <dbReference type="ARBA" id="ARBA00022771"/>
    </source>
</evidence>
<evidence type="ECO:0000313" key="21">
    <source>
        <dbReference type="EMBL" id="KAA8909319.1"/>
    </source>
</evidence>
<dbReference type="GO" id="GO:0005778">
    <property type="term" value="C:peroxisomal membrane"/>
    <property type="evidence" value="ECO:0007669"/>
    <property type="project" value="UniProtKB-SubCell"/>
</dbReference>
<evidence type="ECO:0000256" key="2">
    <source>
        <dbReference type="ARBA" id="ARBA00004585"/>
    </source>
</evidence>
<evidence type="ECO:0000256" key="13">
    <source>
        <dbReference type="ARBA" id="ARBA00022833"/>
    </source>
</evidence>
<dbReference type="PANTHER" id="PTHR23350:SF0">
    <property type="entry name" value="PEROXISOME BIOGENESIS FACTOR 10"/>
    <property type="match status" value="1"/>
</dbReference>
<evidence type="ECO:0000256" key="14">
    <source>
        <dbReference type="ARBA" id="ARBA00022927"/>
    </source>
</evidence>
<evidence type="ECO:0000256" key="19">
    <source>
        <dbReference type="PROSITE-ProRule" id="PRU00175"/>
    </source>
</evidence>
<reference evidence="21 22" key="1">
    <citation type="submission" date="2019-09" db="EMBL/GenBank/DDBJ databases">
        <title>Draft genome of the ectomycorrhizal ascomycete Sphaerosporella brunnea.</title>
        <authorList>
            <consortium name="DOE Joint Genome Institute"/>
            <person name="Benucci G.M."/>
            <person name="Marozzi G."/>
            <person name="Antonielli L."/>
            <person name="Sanchez S."/>
            <person name="Marco P."/>
            <person name="Wang X."/>
            <person name="Falini L.B."/>
            <person name="Barry K."/>
            <person name="Haridas S."/>
            <person name="Lipzen A."/>
            <person name="Labutti K."/>
            <person name="Grigoriev I.V."/>
            <person name="Murat C."/>
            <person name="Martin F."/>
            <person name="Albertini E."/>
            <person name="Donnini D."/>
            <person name="Bonito G."/>
        </authorList>
    </citation>
    <scope>NUCLEOTIDE SEQUENCE [LARGE SCALE GENOMIC DNA]</scope>
    <source>
        <strain evidence="21 22">Sb_GMNB300</strain>
    </source>
</reference>
<dbReference type="SUPFAM" id="SSF57850">
    <property type="entry name" value="RING/U-box"/>
    <property type="match status" value="1"/>
</dbReference>
<evidence type="ECO:0000256" key="9">
    <source>
        <dbReference type="ARBA" id="ARBA00022692"/>
    </source>
</evidence>
<dbReference type="InterPro" id="IPR013083">
    <property type="entry name" value="Znf_RING/FYVE/PHD"/>
</dbReference>
<evidence type="ECO:0000256" key="10">
    <source>
        <dbReference type="ARBA" id="ARBA00022723"/>
    </source>
</evidence>
<keyword evidence="16" id="KW-0472">Membrane</keyword>
<keyword evidence="17" id="KW-0576">Peroxisome</keyword>
<comment type="subcellular location">
    <subcellularLocation>
        <location evidence="2">Peroxisome membrane</location>
        <topology evidence="2">Multi-pass membrane protein</topology>
    </subcellularLocation>
</comment>
<dbReference type="CDD" id="cd16527">
    <property type="entry name" value="RING-HC_PEX10"/>
    <property type="match status" value="1"/>
</dbReference>
<comment type="caution">
    <text evidence="21">The sequence shown here is derived from an EMBL/GenBank/DDBJ whole genome shotgun (WGS) entry which is preliminary data.</text>
</comment>
<evidence type="ECO:0000256" key="16">
    <source>
        <dbReference type="ARBA" id="ARBA00023136"/>
    </source>
</evidence>
<evidence type="ECO:0000256" key="5">
    <source>
        <dbReference type="ARBA" id="ARBA00012483"/>
    </source>
</evidence>
<dbReference type="Gene3D" id="3.30.40.10">
    <property type="entry name" value="Zinc/RING finger domain, C3HC4 (zinc finger)"/>
    <property type="match status" value="1"/>
</dbReference>
<protein>
    <recommendedName>
        <fullName evidence="5">RING-type E3 ubiquitin transferase</fullName>
        <ecNumber evidence="5">2.3.2.27</ecNumber>
    </recommendedName>
    <alternativeName>
        <fullName evidence="18">Peroxin-10</fullName>
    </alternativeName>
</protein>
<accession>A0A5J5F0U5</accession>